<dbReference type="AlphaFoldDB" id="A0A2V3HSL2"/>
<reference evidence="3 4" key="1">
    <citation type="journal article" date="2015" name="Nat. Commun.">
        <title>Genomic and transcriptomic evidence for scavenging of diverse organic compounds by widespread deep-sea archaea.</title>
        <authorList>
            <person name="Li M."/>
            <person name="Baker B.J."/>
            <person name="Anantharaman K."/>
            <person name="Jain S."/>
            <person name="Breier J.A."/>
            <person name="Dick G.J."/>
        </authorList>
    </citation>
    <scope>NUCLEOTIDE SEQUENCE [LARGE SCALE GENOMIC DNA]</scope>
    <source>
        <strain evidence="3">Cayman_51_deep</strain>
    </source>
</reference>
<dbReference type="PROSITE" id="PS51354">
    <property type="entry name" value="GLUTAREDOXIN_2"/>
    <property type="match status" value="1"/>
</dbReference>
<dbReference type="InterPro" id="IPR002109">
    <property type="entry name" value="Glutaredoxin"/>
</dbReference>
<comment type="caution">
    <text evidence="3">The sequence shown here is derived from an EMBL/GenBank/DDBJ whole genome shotgun (WGS) entry which is preliminary data.</text>
</comment>
<dbReference type="Proteomes" id="UP000248161">
    <property type="component" value="Unassembled WGS sequence"/>
</dbReference>
<dbReference type="Gene3D" id="3.40.30.10">
    <property type="entry name" value="Glutaredoxin"/>
    <property type="match status" value="1"/>
</dbReference>
<evidence type="ECO:0000256" key="1">
    <source>
        <dbReference type="SAM" id="MobiDB-lite"/>
    </source>
</evidence>
<organism evidence="3 4">
    <name type="scientific">Candidatus Thalassarchaeum betae</name>
    <dbReference type="NCBI Taxonomy" id="2599289"/>
    <lineage>
        <taxon>Archaea</taxon>
        <taxon>Methanobacteriati</taxon>
        <taxon>Thermoplasmatota</taxon>
        <taxon>Candidatus Poseidoniia</taxon>
        <taxon>Candidatus Poseidoniales</taxon>
        <taxon>Candidatus Thalassarchaeaceae</taxon>
        <taxon>Candidatus Thalassarchaeum</taxon>
    </lineage>
</organism>
<protein>
    <recommendedName>
        <fullName evidence="2">Glutaredoxin domain-containing protein</fullName>
    </recommendedName>
</protein>
<accession>A0A2V3HSL2</accession>
<dbReference type="EMBL" id="PSPG01000003">
    <property type="protein sequence ID" value="PXF22127.1"/>
    <property type="molecule type" value="Genomic_DNA"/>
</dbReference>
<name>A0A2V3HSL2_9ARCH</name>
<evidence type="ECO:0000313" key="3">
    <source>
        <dbReference type="EMBL" id="PXF22127.1"/>
    </source>
</evidence>
<gene>
    <name evidence="3" type="ORF">CXX69_01685</name>
</gene>
<feature type="compositionally biased region" description="Basic residues" evidence="1">
    <location>
        <begin position="27"/>
        <end position="36"/>
    </location>
</feature>
<dbReference type="SUPFAM" id="SSF52833">
    <property type="entry name" value="Thioredoxin-like"/>
    <property type="match status" value="1"/>
</dbReference>
<feature type="domain" description="Glutaredoxin" evidence="2">
    <location>
        <begin position="52"/>
        <end position="103"/>
    </location>
</feature>
<dbReference type="CDD" id="cd02066">
    <property type="entry name" value="GRX_family"/>
    <property type="match status" value="1"/>
</dbReference>
<feature type="compositionally biased region" description="Polar residues" evidence="1">
    <location>
        <begin position="1"/>
        <end position="23"/>
    </location>
</feature>
<sequence>MRSTGSSRAASVMARTSSMATSESGRRHGTRRTRPLSRVREYLESADTDFLFFSQTVCPYCTLATRTLEAHGLSYTEVNLDRHEGLREAVVAETKHRTVPILFDLRGEEPVFVGGSDHLLDYL</sequence>
<feature type="region of interest" description="Disordered" evidence="1">
    <location>
        <begin position="1"/>
        <end position="36"/>
    </location>
</feature>
<evidence type="ECO:0000313" key="4">
    <source>
        <dbReference type="Proteomes" id="UP000248161"/>
    </source>
</evidence>
<dbReference type="InterPro" id="IPR036249">
    <property type="entry name" value="Thioredoxin-like_sf"/>
</dbReference>
<evidence type="ECO:0000259" key="2">
    <source>
        <dbReference type="Pfam" id="PF00462"/>
    </source>
</evidence>
<dbReference type="Pfam" id="PF00462">
    <property type="entry name" value="Glutaredoxin"/>
    <property type="match status" value="1"/>
</dbReference>
<proteinExistence type="predicted"/>